<keyword evidence="5" id="KW-0664">Pyridoxine biosynthesis</keyword>
<dbReference type="InterPro" id="IPR019740">
    <property type="entry name" value="Pyridox_Oxase_CS"/>
</dbReference>
<comment type="subunit">
    <text evidence="5">Homodimer.</text>
</comment>
<comment type="pathway">
    <text evidence="5">Cofactor metabolism; pyridoxal 5'-phosphate salvage; pyridoxal 5'-phosphate from pyridoxamine 5'-phosphate: step 1/1.</text>
</comment>
<feature type="binding site" evidence="5 6">
    <location>
        <position position="123"/>
    </location>
    <ligand>
        <name>substrate</name>
    </ligand>
</feature>
<name>A0A1H7KRK9_9GAMM</name>
<evidence type="ECO:0000256" key="7">
    <source>
        <dbReference type="PIRSR" id="PIRSR000190-2"/>
    </source>
</evidence>
<dbReference type="OrthoDB" id="9780392at2"/>
<comment type="catalytic activity">
    <reaction evidence="5">
        <text>pyridoxine 5'-phosphate + O2 = pyridoxal 5'-phosphate + H2O2</text>
        <dbReference type="Rhea" id="RHEA:15149"/>
        <dbReference type="ChEBI" id="CHEBI:15379"/>
        <dbReference type="ChEBI" id="CHEBI:16240"/>
        <dbReference type="ChEBI" id="CHEBI:58589"/>
        <dbReference type="ChEBI" id="CHEBI:597326"/>
        <dbReference type="EC" id="1.4.3.5"/>
    </reaction>
</comment>
<evidence type="ECO:0000313" key="10">
    <source>
        <dbReference type="EMBL" id="SEK89429.1"/>
    </source>
</evidence>
<dbReference type="AlphaFoldDB" id="A0A1H7KRK9"/>
<feature type="binding site" evidence="5 7">
    <location>
        <position position="105"/>
    </location>
    <ligand>
        <name>FMN</name>
        <dbReference type="ChEBI" id="CHEBI:58210"/>
    </ligand>
</feature>
<dbReference type="GO" id="GO:0004733">
    <property type="term" value="F:pyridoxamine phosphate oxidase activity"/>
    <property type="evidence" value="ECO:0007669"/>
    <property type="project" value="UniProtKB-UniRule"/>
</dbReference>
<dbReference type="InterPro" id="IPR012349">
    <property type="entry name" value="Split_barrel_FMN-bd"/>
</dbReference>
<reference evidence="11" key="1">
    <citation type="submission" date="2016-10" db="EMBL/GenBank/DDBJ databases">
        <authorList>
            <person name="Varghese N."/>
            <person name="Submissions S."/>
        </authorList>
    </citation>
    <scope>NUCLEOTIDE SEQUENCE [LARGE SCALE GENOMIC DNA]</scope>
    <source>
        <strain evidence="11">DSM 241</strain>
    </source>
</reference>
<comment type="function">
    <text evidence="5">Catalyzes the oxidation of either pyridoxine 5'-phosphate (PNP) or pyridoxamine 5'-phosphate (PMP) into pyridoxal 5'-phosphate (PLP).</text>
</comment>
<dbReference type="PROSITE" id="PS01064">
    <property type="entry name" value="PYRIDOX_OXIDASE"/>
    <property type="match status" value="1"/>
</dbReference>
<keyword evidence="4 5" id="KW-0560">Oxidoreductase</keyword>
<dbReference type="Pfam" id="PF10590">
    <property type="entry name" value="PNP_phzG_C"/>
    <property type="match status" value="1"/>
</dbReference>
<gene>
    <name evidence="5" type="primary">pdxH</name>
    <name evidence="10" type="ORF">SAMN05444515_10694</name>
</gene>
<feature type="binding site" evidence="5 7">
    <location>
        <position position="185"/>
    </location>
    <ligand>
        <name>FMN</name>
        <dbReference type="ChEBI" id="CHEBI:58210"/>
    </ligand>
</feature>
<sequence>MSPIDHRQTRRSYQRASLRRADLALDPFEQLADWLKDAEGEPDATAMVLATADAKGRPSARAVLLKHVDDRGLCWYSDGRSLKGRQLAENPMAALLFYWAGLERQIRVEGYVERLPAKDADAYFRSRPRGSQLAAAASEQSGPVKNREALEQRLERVQLRYPHGDVTRPETWGGYRLVPDTFEFWQGRDNRLHDRFQYRLQYETWEIQRLMP</sequence>
<feature type="binding site" evidence="5 6">
    <location>
        <position position="66"/>
    </location>
    <ligand>
        <name>substrate</name>
    </ligand>
</feature>
<dbReference type="PANTHER" id="PTHR10851:SF0">
    <property type="entry name" value="PYRIDOXINE-5'-PHOSPHATE OXIDASE"/>
    <property type="match status" value="1"/>
</dbReference>
<dbReference type="STRING" id="1396821.SAMN05444515_10694"/>
<dbReference type="HAMAP" id="MF_01629">
    <property type="entry name" value="PdxH"/>
    <property type="match status" value="1"/>
</dbReference>
<comment type="similarity">
    <text evidence="1 5">Belongs to the pyridoxamine 5'-phosphate oxidase family.</text>
</comment>
<evidence type="ECO:0000256" key="6">
    <source>
        <dbReference type="PIRSR" id="PIRSR000190-1"/>
    </source>
</evidence>
<dbReference type="Gene3D" id="2.30.110.10">
    <property type="entry name" value="Electron Transport, Fmn-binding Protein, Chain A"/>
    <property type="match status" value="1"/>
</dbReference>
<evidence type="ECO:0000256" key="4">
    <source>
        <dbReference type="ARBA" id="ARBA00023002"/>
    </source>
</evidence>
<keyword evidence="11" id="KW-1185">Reference proteome</keyword>
<evidence type="ECO:0000313" key="11">
    <source>
        <dbReference type="Proteomes" id="UP000199256"/>
    </source>
</evidence>
<evidence type="ECO:0000256" key="3">
    <source>
        <dbReference type="ARBA" id="ARBA00022643"/>
    </source>
</evidence>
<accession>A0A1H7KRK9</accession>
<dbReference type="InterPro" id="IPR019576">
    <property type="entry name" value="Pyridoxamine_oxidase_dimer_C"/>
</dbReference>
<dbReference type="GO" id="GO:0008615">
    <property type="term" value="P:pyridoxine biosynthetic process"/>
    <property type="evidence" value="ECO:0007669"/>
    <property type="project" value="UniProtKB-UniRule"/>
</dbReference>
<protein>
    <recommendedName>
        <fullName evidence="5">Pyridoxine/pyridoxamine 5'-phosphate oxidase</fullName>
        <ecNumber evidence="5">1.4.3.5</ecNumber>
    </recommendedName>
    <alternativeName>
        <fullName evidence="5">PNP/PMP oxidase</fullName>
        <shortName evidence="5">PNPOx</shortName>
    </alternativeName>
    <alternativeName>
        <fullName evidence="5">Pyridoxal 5'-phosphate synthase</fullName>
    </alternativeName>
</protein>
<dbReference type="UniPathway" id="UPA01068">
    <property type="reaction ID" value="UER00304"/>
</dbReference>
<evidence type="ECO:0000259" key="9">
    <source>
        <dbReference type="Pfam" id="PF10590"/>
    </source>
</evidence>
<comment type="caution">
    <text evidence="5">Lacks conserved residue(s) required for the propagation of feature annotation.</text>
</comment>
<dbReference type="RefSeq" id="WP_090252763.1">
    <property type="nucleotide sequence ID" value="NZ_FOAA01000006.1"/>
</dbReference>
<feature type="binding site" evidence="5 7">
    <location>
        <begin position="140"/>
        <end position="141"/>
    </location>
    <ligand>
        <name>FMN</name>
        <dbReference type="ChEBI" id="CHEBI:58210"/>
    </ligand>
</feature>
<dbReference type="PANTHER" id="PTHR10851">
    <property type="entry name" value="PYRIDOXINE-5-PHOSPHATE OXIDASE"/>
    <property type="match status" value="1"/>
</dbReference>
<evidence type="ECO:0000259" key="8">
    <source>
        <dbReference type="Pfam" id="PF01243"/>
    </source>
</evidence>
<dbReference type="GO" id="GO:0010181">
    <property type="term" value="F:FMN binding"/>
    <property type="evidence" value="ECO:0007669"/>
    <property type="project" value="UniProtKB-UniRule"/>
</dbReference>
<dbReference type="InterPro" id="IPR011576">
    <property type="entry name" value="Pyridox_Oxase_N"/>
</dbReference>
<dbReference type="Proteomes" id="UP000199256">
    <property type="component" value="Unassembled WGS sequence"/>
</dbReference>
<evidence type="ECO:0000256" key="5">
    <source>
        <dbReference type="HAMAP-Rule" id="MF_01629"/>
    </source>
</evidence>
<organism evidence="10 11">
    <name type="scientific">Ectothiorhodospira marina</name>
    <dbReference type="NCBI Taxonomy" id="1396821"/>
    <lineage>
        <taxon>Bacteria</taxon>
        <taxon>Pseudomonadati</taxon>
        <taxon>Pseudomonadota</taxon>
        <taxon>Gammaproteobacteria</taxon>
        <taxon>Chromatiales</taxon>
        <taxon>Ectothiorhodospiraceae</taxon>
        <taxon>Ectothiorhodospira</taxon>
    </lineage>
</organism>
<dbReference type="PIRSF" id="PIRSF000190">
    <property type="entry name" value="Pyd_amn-ph_oxd"/>
    <property type="match status" value="1"/>
</dbReference>
<feature type="domain" description="Pyridoxamine 5'-phosphate oxidase N-terminal" evidence="8">
    <location>
        <begin position="43"/>
        <end position="159"/>
    </location>
</feature>
<evidence type="ECO:0000256" key="1">
    <source>
        <dbReference type="ARBA" id="ARBA00007301"/>
    </source>
</evidence>
<dbReference type="EMBL" id="FOAA01000006">
    <property type="protein sequence ID" value="SEK89429.1"/>
    <property type="molecule type" value="Genomic_DNA"/>
</dbReference>
<dbReference type="NCBIfam" id="NF004231">
    <property type="entry name" value="PRK05679.1"/>
    <property type="match status" value="1"/>
</dbReference>
<feature type="binding site" evidence="5 7">
    <location>
        <position position="83"/>
    </location>
    <ligand>
        <name>FMN</name>
        <dbReference type="ChEBI" id="CHEBI:58210"/>
    </ligand>
</feature>
<feature type="binding site" evidence="5">
    <location>
        <begin position="76"/>
        <end position="77"/>
    </location>
    <ligand>
        <name>FMN</name>
        <dbReference type="ChEBI" id="CHEBI:58210"/>
    </ligand>
</feature>
<dbReference type="NCBIfam" id="TIGR00558">
    <property type="entry name" value="pdxH"/>
    <property type="match status" value="1"/>
</dbReference>
<dbReference type="EC" id="1.4.3.5" evidence="5"/>
<comment type="cofactor">
    <cofactor evidence="5 7">
        <name>FMN</name>
        <dbReference type="ChEBI" id="CHEBI:58210"/>
    </cofactor>
    <text evidence="5 7">Binds 1 FMN per subunit.</text>
</comment>
<feature type="binding site" evidence="5 7">
    <location>
        <begin position="61"/>
        <end position="66"/>
    </location>
    <ligand>
        <name>FMN</name>
        <dbReference type="ChEBI" id="CHEBI:58210"/>
    </ligand>
</feature>
<keyword evidence="2 5" id="KW-0285">Flavoprotein</keyword>
<comment type="pathway">
    <text evidence="5">Cofactor metabolism; pyridoxal 5'-phosphate salvage; pyridoxal 5'-phosphate from pyridoxine 5'-phosphate: step 1/1.</text>
</comment>
<feature type="binding site" evidence="5 7">
    <location>
        <position position="195"/>
    </location>
    <ligand>
        <name>FMN</name>
        <dbReference type="ChEBI" id="CHEBI:58210"/>
    </ligand>
</feature>
<feature type="binding site" evidence="5 6">
    <location>
        <position position="127"/>
    </location>
    <ligand>
        <name>substrate</name>
    </ligand>
</feature>
<dbReference type="Pfam" id="PF01243">
    <property type="entry name" value="PNPOx_N"/>
    <property type="match status" value="1"/>
</dbReference>
<proteinExistence type="inferred from homology"/>
<feature type="binding site" evidence="5 6">
    <location>
        <position position="131"/>
    </location>
    <ligand>
        <name>substrate</name>
    </ligand>
</feature>
<feature type="binding site" evidence="5 6">
    <location>
        <begin position="191"/>
        <end position="193"/>
    </location>
    <ligand>
        <name>substrate</name>
    </ligand>
</feature>
<dbReference type="InterPro" id="IPR000659">
    <property type="entry name" value="Pyridox_Oxase"/>
</dbReference>
<dbReference type="SUPFAM" id="SSF50475">
    <property type="entry name" value="FMN-binding split barrel"/>
    <property type="match status" value="1"/>
</dbReference>
<comment type="catalytic activity">
    <reaction evidence="5">
        <text>pyridoxamine 5'-phosphate + O2 + H2O = pyridoxal 5'-phosphate + H2O2 + NH4(+)</text>
        <dbReference type="Rhea" id="RHEA:15817"/>
        <dbReference type="ChEBI" id="CHEBI:15377"/>
        <dbReference type="ChEBI" id="CHEBI:15379"/>
        <dbReference type="ChEBI" id="CHEBI:16240"/>
        <dbReference type="ChEBI" id="CHEBI:28938"/>
        <dbReference type="ChEBI" id="CHEBI:58451"/>
        <dbReference type="ChEBI" id="CHEBI:597326"/>
        <dbReference type="EC" id="1.4.3.5"/>
    </reaction>
</comment>
<evidence type="ECO:0000256" key="2">
    <source>
        <dbReference type="ARBA" id="ARBA00022630"/>
    </source>
</evidence>
<feature type="domain" description="Pyridoxine 5'-phosphate oxidase dimerisation C-terminal" evidence="9">
    <location>
        <begin position="172"/>
        <end position="212"/>
    </location>
</feature>
<keyword evidence="3 5" id="KW-0288">FMN</keyword>
<feature type="binding site" evidence="6">
    <location>
        <begin position="10"/>
        <end position="13"/>
    </location>
    <ligand>
        <name>substrate</name>
    </ligand>
</feature>